<dbReference type="PANTHER" id="PTHR23049">
    <property type="entry name" value="MYOSIN REGULATORY LIGHT CHAIN 2"/>
    <property type="match status" value="1"/>
</dbReference>
<evidence type="ECO:0000313" key="4">
    <source>
        <dbReference type="WBParaSite" id="nRc.2.0.1.t37594-RA"/>
    </source>
</evidence>
<dbReference type="Proteomes" id="UP000887565">
    <property type="component" value="Unplaced"/>
</dbReference>
<dbReference type="AlphaFoldDB" id="A0A915KI59"/>
<dbReference type="Pfam" id="PF13405">
    <property type="entry name" value="EF-hand_6"/>
    <property type="match status" value="1"/>
</dbReference>
<organism evidence="3 4">
    <name type="scientific">Romanomermis culicivorax</name>
    <name type="common">Nematode worm</name>
    <dbReference type="NCBI Taxonomy" id="13658"/>
    <lineage>
        <taxon>Eukaryota</taxon>
        <taxon>Metazoa</taxon>
        <taxon>Ecdysozoa</taxon>
        <taxon>Nematoda</taxon>
        <taxon>Enoplea</taxon>
        <taxon>Dorylaimia</taxon>
        <taxon>Mermithida</taxon>
        <taxon>Mermithoidea</taxon>
        <taxon>Mermithidae</taxon>
        <taxon>Romanomermis</taxon>
    </lineage>
</organism>
<dbReference type="WBParaSite" id="nRc.2.0.1.t37594-RA">
    <property type="protein sequence ID" value="nRc.2.0.1.t37594-RA"/>
    <property type="gene ID" value="nRc.2.0.1.g37594"/>
</dbReference>
<dbReference type="InterPro" id="IPR050403">
    <property type="entry name" value="Myosin_RLC"/>
</dbReference>
<accession>A0A915KI59</accession>
<dbReference type="CDD" id="cd00051">
    <property type="entry name" value="EFh"/>
    <property type="match status" value="1"/>
</dbReference>
<sequence length="87" mass="9662">MQRSDESSDPAETIVGAFKIFDKRGTGFIDEQELLKVLRDKRFGEPFSDAETDAMYAGKPPIVDGKVDYNAFVKLITTGAQEELSKT</sequence>
<dbReference type="InterPro" id="IPR011992">
    <property type="entry name" value="EF-hand-dom_pair"/>
</dbReference>
<reference evidence="4" key="1">
    <citation type="submission" date="2022-11" db="UniProtKB">
        <authorList>
            <consortium name="WormBaseParasite"/>
        </authorList>
    </citation>
    <scope>IDENTIFICATION</scope>
</reference>
<evidence type="ECO:0000259" key="2">
    <source>
        <dbReference type="PROSITE" id="PS50222"/>
    </source>
</evidence>
<protein>
    <submittedName>
        <fullName evidence="4">EF-hand domain-containing protein</fullName>
    </submittedName>
</protein>
<dbReference type="GO" id="GO:0005509">
    <property type="term" value="F:calcium ion binding"/>
    <property type="evidence" value="ECO:0007669"/>
    <property type="project" value="InterPro"/>
</dbReference>
<dbReference type="SUPFAM" id="SSF47473">
    <property type="entry name" value="EF-hand"/>
    <property type="match status" value="1"/>
</dbReference>
<proteinExistence type="predicted"/>
<name>A0A915KI59_ROMCU</name>
<dbReference type="PROSITE" id="PS50222">
    <property type="entry name" value="EF_HAND_2"/>
    <property type="match status" value="1"/>
</dbReference>
<dbReference type="Gene3D" id="1.10.238.10">
    <property type="entry name" value="EF-hand"/>
    <property type="match status" value="1"/>
</dbReference>
<dbReference type="OMA" id="EECEQMF"/>
<evidence type="ECO:0000313" key="3">
    <source>
        <dbReference type="Proteomes" id="UP000887565"/>
    </source>
</evidence>
<evidence type="ECO:0000256" key="1">
    <source>
        <dbReference type="ARBA" id="ARBA00022737"/>
    </source>
</evidence>
<keyword evidence="3" id="KW-1185">Reference proteome</keyword>
<feature type="domain" description="EF-hand" evidence="2">
    <location>
        <begin position="9"/>
        <end position="44"/>
    </location>
</feature>
<dbReference type="InterPro" id="IPR002048">
    <property type="entry name" value="EF_hand_dom"/>
</dbReference>
<keyword evidence="1" id="KW-0677">Repeat</keyword>